<evidence type="ECO:0000259" key="1">
    <source>
        <dbReference type="Pfam" id="PF13274"/>
    </source>
</evidence>
<dbReference type="InterPro" id="IPR025272">
    <property type="entry name" value="SocA_Panacea"/>
</dbReference>
<dbReference type="OrthoDB" id="9799173at2"/>
<dbReference type="EMBL" id="RHHS01000055">
    <property type="protein sequence ID" value="RNB52683.1"/>
    <property type="molecule type" value="Genomic_DNA"/>
</dbReference>
<dbReference type="Pfam" id="PF13274">
    <property type="entry name" value="SocA_Panacea"/>
    <property type="match status" value="1"/>
</dbReference>
<protein>
    <submittedName>
        <fullName evidence="2">DUF4065 domain-containing protein</fullName>
    </submittedName>
</protein>
<proteinExistence type="predicted"/>
<sequence>MNVRMPFYYGGSKMLHNQIDPIKLSKYVINYVSNFKDDMSHLKLQKLLYYIEAWHLVVFDEPLFKEEFQAWVHGPVIREVFDHYKDKSILNNLLPKEELDYNLDDYLSEEQIEVINDVLDEYGKRSPYYLECLTHDEKPWKQARQGYGASERCEEIISKATMRKFYREMAYDE</sequence>
<evidence type="ECO:0000313" key="3">
    <source>
        <dbReference type="Proteomes" id="UP000268829"/>
    </source>
</evidence>
<evidence type="ECO:0000313" key="2">
    <source>
        <dbReference type="EMBL" id="RNB52683.1"/>
    </source>
</evidence>
<keyword evidence="3" id="KW-1185">Reference proteome</keyword>
<reference evidence="2 3" key="1">
    <citation type="submission" date="2018-10" db="EMBL/GenBank/DDBJ databases">
        <title>Phylogenomics of Brevibacillus.</title>
        <authorList>
            <person name="Dunlap C."/>
        </authorList>
    </citation>
    <scope>NUCLEOTIDE SEQUENCE [LARGE SCALE GENOMIC DNA]</scope>
    <source>
        <strain evidence="2 3">DSM 100115</strain>
    </source>
</reference>
<comment type="caution">
    <text evidence="2">The sequence shown here is derived from an EMBL/GenBank/DDBJ whole genome shotgun (WGS) entry which is preliminary data.</text>
</comment>
<accession>A0A3M8ANN5</accession>
<dbReference type="Proteomes" id="UP000268829">
    <property type="component" value="Unassembled WGS sequence"/>
</dbReference>
<organism evidence="2 3">
    <name type="scientific">Brevibacillus gelatini</name>
    <dbReference type="NCBI Taxonomy" id="1655277"/>
    <lineage>
        <taxon>Bacteria</taxon>
        <taxon>Bacillati</taxon>
        <taxon>Bacillota</taxon>
        <taxon>Bacilli</taxon>
        <taxon>Bacillales</taxon>
        <taxon>Paenibacillaceae</taxon>
        <taxon>Brevibacillus</taxon>
    </lineage>
</organism>
<dbReference type="AlphaFoldDB" id="A0A3M8ANN5"/>
<gene>
    <name evidence="2" type="ORF">EDM57_21080</name>
</gene>
<feature type="domain" description="Antitoxin SocA-like Panacea" evidence="1">
    <location>
        <begin position="44"/>
        <end position="141"/>
    </location>
</feature>
<name>A0A3M8ANN5_9BACL</name>